<dbReference type="InterPro" id="IPR028098">
    <property type="entry name" value="Glyco_trans_4-like_N"/>
</dbReference>
<dbReference type="PANTHER" id="PTHR46401:SF2">
    <property type="entry name" value="GLYCOSYLTRANSFERASE WBBK-RELATED"/>
    <property type="match status" value="1"/>
</dbReference>
<dbReference type="Gene3D" id="3.40.50.2000">
    <property type="entry name" value="Glycogen Phosphorylase B"/>
    <property type="match status" value="2"/>
</dbReference>
<dbReference type="InterPro" id="IPR001296">
    <property type="entry name" value="Glyco_trans_1"/>
</dbReference>
<evidence type="ECO:0000313" key="5">
    <source>
        <dbReference type="Proteomes" id="UP000887097"/>
    </source>
</evidence>
<protein>
    <submittedName>
        <fullName evidence="4">Glycosyl transferase</fullName>
    </submittedName>
</protein>
<dbReference type="PANTHER" id="PTHR46401">
    <property type="entry name" value="GLYCOSYLTRANSFERASE WBBK-RELATED"/>
    <property type="match status" value="1"/>
</dbReference>
<feature type="domain" description="Glycosyl transferase family 1" evidence="2">
    <location>
        <begin position="190"/>
        <end position="340"/>
    </location>
</feature>
<dbReference type="Pfam" id="PF13439">
    <property type="entry name" value="Glyco_transf_4"/>
    <property type="match status" value="1"/>
</dbReference>
<dbReference type="GeneID" id="31501080"/>
<dbReference type="SUPFAM" id="SSF53756">
    <property type="entry name" value="UDP-Glycosyltransferase/glycogen phosphorylase"/>
    <property type="match status" value="1"/>
</dbReference>
<accession>A0AA37I364</accession>
<dbReference type="AlphaFoldDB" id="A0AA37I364"/>
<dbReference type="OMA" id="HCQNLYP"/>
<sequence>MKIILVGGVEVPSSGGIENYVFNLAKQLKIKGHECSILCRGNNSEEYELDDIRISKIKVHENQFAILSHNIKASLKILKDFKDYDVVNYQSIYLPFFYEWIPKILGIKVLHTQHSFAQDNPKHGKISRLIIDLLYKASSLIFSPIITVSEQNRYLIKKRMWKDAKVINCGVELPLQVEPTDLMRRLNIIKGQYYLSIGRIDPVKNLDILIRAFLLHEQDSNIQLVIAGNSENSYGAYLKEIAGKDKRIIFIGPVYGIDKAALLTNCMAYCLVSKSEGFPIALLEAMSYGKPCLCSEIPANKEALTTSLGLWSNVNDEFSLFKTMKLVESDPRKYKEIGMKLKQRIFDNLTWDKVALEYVDYLHSIGIK</sequence>
<dbReference type="RefSeq" id="WP_013063856.1">
    <property type="nucleotide sequence ID" value="NZ_BPTT01000001.1"/>
</dbReference>
<name>A0AA37I364_XYLRU</name>
<feature type="domain" description="Glycosyltransferase subfamily 4-like N-terminal" evidence="3">
    <location>
        <begin position="15"/>
        <end position="173"/>
    </location>
</feature>
<keyword evidence="1 4" id="KW-0808">Transferase</keyword>
<comment type="caution">
    <text evidence="4">The sequence shown here is derived from an EMBL/GenBank/DDBJ whole genome shotgun (WGS) entry which is preliminary data.</text>
</comment>
<organism evidence="4 5">
    <name type="scientific">Xylanibacter ruminicola</name>
    <name type="common">Prevotella ruminicola</name>
    <dbReference type="NCBI Taxonomy" id="839"/>
    <lineage>
        <taxon>Bacteria</taxon>
        <taxon>Pseudomonadati</taxon>
        <taxon>Bacteroidota</taxon>
        <taxon>Bacteroidia</taxon>
        <taxon>Bacteroidales</taxon>
        <taxon>Prevotellaceae</taxon>
        <taxon>Xylanibacter</taxon>
    </lineage>
</organism>
<dbReference type="GO" id="GO:0016757">
    <property type="term" value="F:glycosyltransferase activity"/>
    <property type="evidence" value="ECO:0007669"/>
    <property type="project" value="InterPro"/>
</dbReference>
<dbReference type="Proteomes" id="UP000887097">
    <property type="component" value="Unassembled WGS sequence"/>
</dbReference>
<dbReference type="EMBL" id="BPTT01000001">
    <property type="protein sequence ID" value="GJG33958.1"/>
    <property type="molecule type" value="Genomic_DNA"/>
</dbReference>
<gene>
    <name evidence="4" type="ORF">PRMUPPPA20_20670</name>
</gene>
<evidence type="ECO:0000259" key="3">
    <source>
        <dbReference type="Pfam" id="PF13439"/>
    </source>
</evidence>
<dbReference type="Pfam" id="PF00534">
    <property type="entry name" value="Glycos_transf_1"/>
    <property type="match status" value="1"/>
</dbReference>
<proteinExistence type="predicted"/>
<evidence type="ECO:0000259" key="2">
    <source>
        <dbReference type="Pfam" id="PF00534"/>
    </source>
</evidence>
<evidence type="ECO:0000256" key="1">
    <source>
        <dbReference type="ARBA" id="ARBA00022679"/>
    </source>
</evidence>
<dbReference type="CDD" id="cd03801">
    <property type="entry name" value="GT4_PimA-like"/>
    <property type="match status" value="1"/>
</dbReference>
<evidence type="ECO:0000313" key="4">
    <source>
        <dbReference type="EMBL" id="GJG33958.1"/>
    </source>
</evidence>
<reference evidence="4" key="1">
    <citation type="submission" date="2021-08" db="EMBL/GenBank/DDBJ databases">
        <title>Prevotella lacticifex sp. nov., isolated from rumen of cow.</title>
        <authorList>
            <person name="Shinkai T."/>
            <person name="Ikeyama N."/>
            <person name="Kumagai M."/>
            <person name="Ohmori H."/>
            <person name="Sakamoto M."/>
            <person name="Ohkuma M."/>
            <person name="Mitsumori M."/>
        </authorList>
    </citation>
    <scope>NUCLEOTIDE SEQUENCE</scope>
    <source>
        <strain evidence="4">JCM 8259</strain>
    </source>
</reference>